<evidence type="ECO:0000313" key="7">
    <source>
        <dbReference type="EMBL" id="QDO95723.1"/>
    </source>
</evidence>
<dbReference type="InterPro" id="IPR036737">
    <property type="entry name" value="OmpA-like_sf"/>
</dbReference>
<evidence type="ECO:0000256" key="1">
    <source>
        <dbReference type="ARBA" id="ARBA00004442"/>
    </source>
</evidence>
<keyword evidence="5" id="KW-0175">Coiled coil</keyword>
<evidence type="ECO:0000256" key="4">
    <source>
        <dbReference type="PROSITE-ProRule" id="PRU00473"/>
    </source>
</evidence>
<dbReference type="InterPro" id="IPR006664">
    <property type="entry name" value="OMP_bac"/>
</dbReference>
<organism evidence="7 8">
    <name type="scientific">Formosa sediminum</name>
    <dbReference type="NCBI Taxonomy" id="2594004"/>
    <lineage>
        <taxon>Bacteria</taxon>
        <taxon>Pseudomonadati</taxon>
        <taxon>Bacteroidota</taxon>
        <taxon>Flavobacteriia</taxon>
        <taxon>Flavobacteriales</taxon>
        <taxon>Flavobacteriaceae</taxon>
        <taxon>Formosa</taxon>
    </lineage>
</organism>
<sequence>MDVNSTGKWGMNQNFRNHKQHAIGVVYRFDVDKKLNKKDQEKIDGLEASLLAEQTRVQDSIADANKANAEAVLLAKQQAEAAEKERLALIEKEKAEKKNKIQGEIDNLDSIYFAFDSSNLTTTSKTVLNNLLSILNTYPELTLEITSHTDSRGSAAYNQVLSEKRLKSTLDYLLNNGIEKNRIEGKAFGESRLINRCDENTKCTEDMHKENRRSEIHVIEF</sequence>
<dbReference type="CDD" id="cd07185">
    <property type="entry name" value="OmpA_C-like"/>
    <property type="match status" value="1"/>
</dbReference>
<dbReference type="PANTHER" id="PTHR30329">
    <property type="entry name" value="STATOR ELEMENT OF FLAGELLAR MOTOR COMPLEX"/>
    <property type="match status" value="1"/>
</dbReference>
<protein>
    <submittedName>
        <fullName evidence="7">OmpA family protein</fullName>
    </submittedName>
</protein>
<evidence type="ECO:0000256" key="2">
    <source>
        <dbReference type="ARBA" id="ARBA00023136"/>
    </source>
</evidence>
<dbReference type="Proteomes" id="UP000319209">
    <property type="component" value="Chromosome"/>
</dbReference>
<gene>
    <name evidence="7" type="ORF">FNB79_12460</name>
</gene>
<dbReference type="Pfam" id="PF00691">
    <property type="entry name" value="OmpA"/>
    <property type="match status" value="1"/>
</dbReference>
<dbReference type="SUPFAM" id="SSF103088">
    <property type="entry name" value="OmpA-like"/>
    <property type="match status" value="1"/>
</dbReference>
<accession>A0A516GW18</accession>
<keyword evidence="3" id="KW-0998">Cell outer membrane</keyword>
<evidence type="ECO:0000256" key="5">
    <source>
        <dbReference type="SAM" id="Coils"/>
    </source>
</evidence>
<evidence type="ECO:0000256" key="3">
    <source>
        <dbReference type="ARBA" id="ARBA00023237"/>
    </source>
</evidence>
<reference evidence="7 8" key="1">
    <citation type="submission" date="2019-07" db="EMBL/GenBank/DDBJ databases">
        <title>Genome sequencing for Formosa sp. PS13.</title>
        <authorList>
            <person name="Park S.-J."/>
        </authorList>
    </citation>
    <scope>NUCLEOTIDE SEQUENCE [LARGE SCALE GENOMIC DNA]</scope>
    <source>
        <strain evidence="7 8">PS13</strain>
    </source>
</reference>
<dbReference type="PRINTS" id="PR01021">
    <property type="entry name" value="OMPADOMAIN"/>
</dbReference>
<dbReference type="InterPro" id="IPR006665">
    <property type="entry name" value="OmpA-like"/>
</dbReference>
<feature type="coiled-coil region" evidence="5">
    <location>
        <begin position="72"/>
        <end position="107"/>
    </location>
</feature>
<dbReference type="Gene3D" id="3.30.1330.60">
    <property type="entry name" value="OmpA-like domain"/>
    <property type="match status" value="1"/>
</dbReference>
<comment type="subcellular location">
    <subcellularLocation>
        <location evidence="1">Cell outer membrane</location>
    </subcellularLocation>
</comment>
<evidence type="ECO:0000313" key="8">
    <source>
        <dbReference type="Proteomes" id="UP000319209"/>
    </source>
</evidence>
<dbReference type="KEGG" id="fop:FNB79_12460"/>
<proteinExistence type="predicted"/>
<dbReference type="OrthoDB" id="9782229at2"/>
<dbReference type="EMBL" id="CP041637">
    <property type="protein sequence ID" value="QDO95723.1"/>
    <property type="molecule type" value="Genomic_DNA"/>
</dbReference>
<dbReference type="GO" id="GO:0009279">
    <property type="term" value="C:cell outer membrane"/>
    <property type="evidence" value="ECO:0007669"/>
    <property type="project" value="UniProtKB-SubCell"/>
</dbReference>
<dbReference type="PANTHER" id="PTHR30329:SF21">
    <property type="entry name" value="LIPOPROTEIN YIAD-RELATED"/>
    <property type="match status" value="1"/>
</dbReference>
<keyword evidence="2 4" id="KW-0472">Membrane</keyword>
<dbReference type="AlphaFoldDB" id="A0A516GW18"/>
<evidence type="ECO:0000259" key="6">
    <source>
        <dbReference type="PROSITE" id="PS51123"/>
    </source>
</evidence>
<name>A0A516GW18_9FLAO</name>
<feature type="domain" description="OmpA-like" evidence="6">
    <location>
        <begin position="100"/>
        <end position="221"/>
    </location>
</feature>
<keyword evidence="8" id="KW-1185">Reference proteome</keyword>
<dbReference type="InterPro" id="IPR050330">
    <property type="entry name" value="Bact_OuterMem_StrucFunc"/>
</dbReference>
<dbReference type="PROSITE" id="PS51123">
    <property type="entry name" value="OMPA_2"/>
    <property type="match status" value="1"/>
</dbReference>